<name>A0A929RWX9_9BACT</name>
<evidence type="ECO:0000313" key="2">
    <source>
        <dbReference type="Proteomes" id="UP000704068"/>
    </source>
</evidence>
<dbReference type="RefSeq" id="WP_303762944.1">
    <property type="nucleotide sequence ID" value="NZ_JABZGR010000003.1"/>
</dbReference>
<dbReference type="Proteomes" id="UP000704068">
    <property type="component" value="Unassembled WGS sequence"/>
</dbReference>
<protein>
    <submittedName>
        <fullName evidence="1">Uncharacterized protein</fullName>
    </submittedName>
</protein>
<dbReference type="AlphaFoldDB" id="A0A929RWX9"/>
<gene>
    <name evidence="1" type="ORF">HXK21_01955</name>
</gene>
<comment type="caution">
    <text evidence="1">The sequence shown here is derived from an EMBL/GenBank/DDBJ whole genome shotgun (WGS) entry which is preliminary data.</text>
</comment>
<proteinExistence type="predicted"/>
<organism evidence="1 2">
    <name type="scientific">Alloprevotella tannerae</name>
    <dbReference type="NCBI Taxonomy" id="76122"/>
    <lineage>
        <taxon>Bacteria</taxon>
        <taxon>Pseudomonadati</taxon>
        <taxon>Bacteroidota</taxon>
        <taxon>Bacteroidia</taxon>
        <taxon>Bacteroidales</taxon>
        <taxon>Prevotellaceae</taxon>
        <taxon>Alloprevotella</taxon>
    </lineage>
</organism>
<evidence type="ECO:0000313" key="1">
    <source>
        <dbReference type="EMBL" id="MBF0969796.1"/>
    </source>
</evidence>
<reference evidence="1" key="1">
    <citation type="submission" date="2020-04" db="EMBL/GenBank/DDBJ databases">
        <title>Deep metagenomics examines the oral microbiome during advanced dental caries in children, revealing novel taxa and co-occurrences with host molecules.</title>
        <authorList>
            <person name="Baker J.L."/>
            <person name="Morton J.T."/>
            <person name="Dinis M."/>
            <person name="Alvarez R."/>
            <person name="Tran N.C."/>
            <person name="Knight R."/>
            <person name="Edlund A."/>
        </authorList>
    </citation>
    <scope>NUCLEOTIDE SEQUENCE</scope>
    <source>
        <strain evidence="1">JCVI_34_bin.1</strain>
    </source>
</reference>
<dbReference type="EMBL" id="JABZGR010000003">
    <property type="protein sequence ID" value="MBF0969796.1"/>
    <property type="molecule type" value="Genomic_DNA"/>
</dbReference>
<accession>A0A929RWX9</accession>
<sequence length="91" mass="10132">MARNRPNFAKVKLKIRNYMLPRKYILHFKSSLALIGLAMLFTAFLSVTMRFVSTPPTEESSTTDVYDQSAPCADARAVGAFTPFSPPADDE</sequence>